<comment type="cofactor">
    <cofactor evidence="1 11">
        <name>pyridoxal 5'-phosphate</name>
        <dbReference type="ChEBI" id="CHEBI:597326"/>
    </cofactor>
</comment>
<evidence type="ECO:0000256" key="6">
    <source>
        <dbReference type="ARBA" id="ARBA00022679"/>
    </source>
</evidence>
<dbReference type="InterPro" id="IPR005815">
    <property type="entry name" value="BioA"/>
</dbReference>
<evidence type="ECO:0000256" key="9">
    <source>
        <dbReference type="ARBA" id="ARBA00022898"/>
    </source>
</evidence>
<dbReference type="Proteomes" id="UP000008220">
    <property type="component" value="Chromosome"/>
</dbReference>
<dbReference type="KEGG" id="cno:NT01CX_1469"/>
<proteinExistence type="inferred from homology"/>
<evidence type="ECO:0000256" key="2">
    <source>
        <dbReference type="ARBA" id="ARBA00004496"/>
    </source>
</evidence>
<dbReference type="SUPFAM" id="SSF53383">
    <property type="entry name" value="PLP-dependent transferases"/>
    <property type="match status" value="1"/>
</dbReference>
<dbReference type="InterPro" id="IPR005814">
    <property type="entry name" value="Aminotrans_3"/>
</dbReference>
<dbReference type="AlphaFoldDB" id="A0PYU8"/>
<evidence type="ECO:0000313" key="12">
    <source>
        <dbReference type="EMBL" id="ABK60808.1"/>
    </source>
</evidence>
<evidence type="ECO:0000256" key="11">
    <source>
        <dbReference type="HAMAP-Rule" id="MF_00834"/>
    </source>
</evidence>
<dbReference type="GO" id="GO:0004015">
    <property type="term" value="F:adenosylmethionine-8-amino-7-oxononanoate transaminase activity"/>
    <property type="evidence" value="ECO:0007669"/>
    <property type="project" value="UniProtKB-UniRule"/>
</dbReference>
<keyword evidence="4 11" id="KW-0963">Cytoplasm</keyword>
<dbReference type="NCBIfam" id="TIGR00508">
    <property type="entry name" value="bioA"/>
    <property type="match status" value="1"/>
</dbReference>
<comment type="subunit">
    <text evidence="3 11">Homodimer.</text>
</comment>
<comment type="pathway">
    <text evidence="11">Cofactor biosynthesis; biotin biosynthesis; 7,8-diaminononanoate from 8-amino-7-oxononanoate (SAM route): step 1/1.</text>
</comment>
<dbReference type="FunFam" id="3.40.640.10:FF:000078">
    <property type="entry name" value="Adenosylmethionine-8-amino-7-oxononanoate aminotransferase"/>
    <property type="match status" value="1"/>
</dbReference>
<feature type="binding site" evidence="11">
    <location>
        <position position="412"/>
    </location>
    <ligand>
        <name>substrate</name>
    </ligand>
</feature>
<keyword evidence="9 11" id="KW-0663">Pyridoxal phosphate</keyword>
<sequence>MNDYQVRDLKHIWHPCSQMKDYEKLPPIVIEKGKGAYLYDIDGNKYLDCISSWWCNSLGHANKRINNAIKKQIDKIEHVIFANFTNIPAIELSEELVKIAPKGLEKIFFNDNGSSSVEAALKMSFHYHQQIGNTKKTKFVAIKDAYHGETLGALSVGDLDLYSKIYKPLLLDTFRIEGPDCYRCKYNKCRENCYAECFEKMESFLESHHEEICAVIIEPMIQGAAGMKIYSPWYLKKLRKICDKYDIHLIADEIAVGFGRTGKMFACDNAGITPDMMCLSKALTAGYMPMSVVMITNKIYNAFYDDYNKMKAFMHSHTYAGNAMACAVALESLKILKEDNILEKNKEKAKYLKDELYRKFYVHKNVGEIRQLSLIAAIELVQDKETKEGFPWQERVGYEIYKLALKKGLLLRPLGNVIYFNFPYVVEKEDLKFAVETAKECMEEFLVLREKKVYGK</sequence>
<evidence type="ECO:0000256" key="8">
    <source>
        <dbReference type="ARBA" id="ARBA00022756"/>
    </source>
</evidence>
<dbReference type="Gene3D" id="3.90.1150.10">
    <property type="entry name" value="Aspartate Aminotransferase, domain 1"/>
    <property type="match status" value="1"/>
</dbReference>
<evidence type="ECO:0000256" key="7">
    <source>
        <dbReference type="ARBA" id="ARBA00022691"/>
    </source>
</evidence>
<dbReference type="EMBL" id="CP000382">
    <property type="protein sequence ID" value="ABK60808.1"/>
    <property type="molecule type" value="Genomic_DNA"/>
</dbReference>
<feature type="binding site" evidence="11">
    <location>
        <begin position="317"/>
        <end position="318"/>
    </location>
    <ligand>
        <name>pyridoxal 5'-phosphate</name>
        <dbReference type="ChEBI" id="CHEBI:597326"/>
    </ligand>
</feature>
<feature type="binding site" evidence="11">
    <location>
        <position position="316"/>
    </location>
    <ligand>
        <name>substrate</name>
    </ligand>
</feature>
<comment type="subcellular location">
    <subcellularLocation>
        <location evidence="2 11">Cytoplasm</location>
    </subcellularLocation>
</comment>
<dbReference type="HOGENOM" id="CLU_016922_4_3_9"/>
<dbReference type="PROSITE" id="PS00600">
    <property type="entry name" value="AA_TRANSFER_CLASS_3"/>
    <property type="match status" value="1"/>
</dbReference>
<comment type="similarity">
    <text evidence="10 11">Belongs to the class-III pyridoxal-phosphate-dependent aminotransferase family. BioA subfamily.</text>
</comment>
<keyword evidence="6 11" id="KW-0808">Transferase</keyword>
<dbReference type="UniPathway" id="UPA00078">
    <property type="reaction ID" value="UER00160"/>
</dbReference>
<dbReference type="EC" id="2.6.1.62" evidence="11"/>
<name>A0PYU8_CLONN</name>
<evidence type="ECO:0000256" key="5">
    <source>
        <dbReference type="ARBA" id="ARBA00022576"/>
    </source>
</evidence>
<dbReference type="GO" id="GO:0009102">
    <property type="term" value="P:biotin biosynthetic process"/>
    <property type="evidence" value="ECO:0007669"/>
    <property type="project" value="UniProtKB-UniRule"/>
</dbReference>
<dbReference type="InterPro" id="IPR015422">
    <property type="entry name" value="PyrdxlP-dep_Trfase_small"/>
</dbReference>
<keyword evidence="13" id="KW-1185">Reference proteome</keyword>
<reference evidence="12 13" key="1">
    <citation type="journal article" date="2006" name="Nat. Biotechnol.">
        <title>The genome and transcriptomes of the anti-tumor agent Clostridium novyi-NT.</title>
        <authorList>
            <person name="Bettegowda C."/>
            <person name="Huang X."/>
            <person name="Lin J."/>
            <person name="Cheong I."/>
            <person name="Kohli M."/>
            <person name="Szabo S.A."/>
            <person name="Zhang X."/>
            <person name="Diaz L.A. Jr."/>
            <person name="Velculescu V.E."/>
            <person name="Parmigiani G."/>
            <person name="Kinzler K.W."/>
            <person name="Vogelstein B."/>
            <person name="Zhou S."/>
        </authorList>
    </citation>
    <scope>NUCLEOTIDE SEQUENCE [LARGE SCALE GENOMIC DNA]</scope>
    <source>
        <strain evidence="12 13">NT</strain>
    </source>
</reference>
<dbReference type="PANTHER" id="PTHR42684">
    <property type="entry name" value="ADENOSYLMETHIONINE-8-AMINO-7-OXONONANOATE AMINOTRANSFERASE"/>
    <property type="match status" value="1"/>
</dbReference>
<dbReference type="Pfam" id="PF00202">
    <property type="entry name" value="Aminotran_3"/>
    <property type="match status" value="1"/>
</dbReference>
<keyword evidence="8 11" id="KW-0093">Biotin biosynthesis</keyword>
<dbReference type="GO" id="GO:0005737">
    <property type="term" value="C:cytoplasm"/>
    <property type="evidence" value="ECO:0007669"/>
    <property type="project" value="UniProtKB-SubCell"/>
</dbReference>
<feature type="binding site" evidence="11">
    <location>
        <position position="281"/>
    </location>
    <ligand>
        <name>substrate</name>
    </ligand>
</feature>
<evidence type="ECO:0000313" key="13">
    <source>
        <dbReference type="Proteomes" id="UP000008220"/>
    </source>
</evidence>
<organism evidence="12 13">
    <name type="scientific">Clostridium novyi (strain NT)</name>
    <dbReference type="NCBI Taxonomy" id="386415"/>
    <lineage>
        <taxon>Bacteria</taxon>
        <taxon>Bacillati</taxon>
        <taxon>Bacillota</taxon>
        <taxon>Clostridia</taxon>
        <taxon>Eubacteriales</taxon>
        <taxon>Clostridiaceae</taxon>
        <taxon>Clostridium</taxon>
    </lineage>
</organism>
<protein>
    <recommendedName>
        <fullName evidence="11">Adenosylmethionine-8-amino-7-oxononanoate aminotransferase</fullName>
        <ecNumber evidence="11">2.6.1.62</ecNumber>
    </recommendedName>
    <alternativeName>
        <fullName evidence="11">7,8-diamino-pelargonic acid aminotransferase</fullName>
        <shortName evidence="11">DAPA AT</shortName>
        <shortName evidence="11">DAPA aminotransferase</shortName>
    </alternativeName>
    <alternativeName>
        <fullName evidence="11">7,8-diaminononanoate synthase</fullName>
        <shortName evidence="11">DANS</shortName>
    </alternativeName>
    <alternativeName>
        <fullName evidence="11">Diaminopelargonic acid synthase</fullName>
    </alternativeName>
</protein>
<evidence type="ECO:0000256" key="10">
    <source>
        <dbReference type="ARBA" id="ARBA00060970"/>
    </source>
</evidence>
<evidence type="ECO:0000256" key="3">
    <source>
        <dbReference type="ARBA" id="ARBA00011738"/>
    </source>
</evidence>
<dbReference type="InterPro" id="IPR015424">
    <property type="entry name" value="PyrdxlP-dep_Trfase"/>
</dbReference>
<dbReference type="HAMAP" id="MF_00834">
    <property type="entry name" value="BioA"/>
    <property type="match status" value="1"/>
</dbReference>
<dbReference type="PATRIC" id="fig|386415.7.peg.575"/>
<feature type="binding site" evidence="11">
    <location>
        <position position="53"/>
    </location>
    <ligand>
        <name>substrate</name>
    </ligand>
</feature>
<feature type="binding site" evidence="11">
    <location>
        <position position="252"/>
    </location>
    <ligand>
        <name>pyridoxal 5'-phosphate</name>
        <dbReference type="ChEBI" id="CHEBI:597326"/>
    </ligand>
</feature>
<accession>A0PYU8</accession>
<comment type="function">
    <text evidence="11">Catalyzes the transfer of the alpha-amino group from S-adenosyl-L-methionine (SAM) to 7-keto-8-aminopelargonic acid (KAPA) to form 7,8-diaminopelargonic acid (DAPA). It is the only aminotransferase known to utilize SAM as an amino donor.</text>
</comment>
<dbReference type="RefSeq" id="WP_011721558.1">
    <property type="nucleotide sequence ID" value="NC_008593.1"/>
</dbReference>
<dbReference type="STRING" id="386415.NT01CX_1469"/>
<dbReference type="Gene3D" id="3.40.640.10">
    <property type="entry name" value="Type I PLP-dependent aspartate aminotransferase-like (Major domain)"/>
    <property type="match status" value="1"/>
</dbReference>
<evidence type="ECO:0000256" key="4">
    <source>
        <dbReference type="ARBA" id="ARBA00022490"/>
    </source>
</evidence>
<evidence type="ECO:0000256" key="1">
    <source>
        <dbReference type="ARBA" id="ARBA00001933"/>
    </source>
</evidence>
<feature type="site" description="Participates in the substrate recognition with KAPA and in a stacking interaction with the adenine ring of SAM" evidence="11">
    <location>
        <position position="16"/>
    </location>
</feature>
<dbReference type="NCBIfam" id="NF004624">
    <property type="entry name" value="PRK05964.1"/>
    <property type="match status" value="1"/>
</dbReference>
<dbReference type="InterPro" id="IPR049704">
    <property type="entry name" value="Aminotrans_3_PPA_site"/>
</dbReference>
<dbReference type="InterPro" id="IPR015421">
    <property type="entry name" value="PyrdxlP-dep_Trfase_major"/>
</dbReference>
<gene>
    <name evidence="11 12" type="primary">bioA</name>
    <name evidence="12" type="ordered locus">NT01CX_1469</name>
</gene>
<comment type="catalytic activity">
    <reaction evidence="11">
        <text>(8S)-8-amino-7-oxononanoate + S-adenosyl-L-methionine = S-adenosyl-4-methylsulfanyl-2-oxobutanoate + (7R,8S)-7,8-diammoniononanoate</text>
        <dbReference type="Rhea" id="RHEA:16861"/>
        <dbReference type="ChEBI" id="CHEBI:16490"/>
        <dbReference type="ChEBI" id="CHEBI:59789"/>
        <dbReference type="ChEBI" id="CHEBI:149468"/>
        <dbReference type="ChEBI" id="CHEBI:149469"/>
        <dbReference type="EC" id="2.6.1.62"/>
    </reaction>
</comment>
<dbReference type="GO" id="GO:0030170">
    <property type="term" value="F:pyridoxal phosphate binding"/>
    <property type="evidence" value="ECO:0007669"/>
    <property type="project" value="UniProtKB-UniRule"/>
</dbReference>
<dbReference type="PANTHER" id="PTHR42684:SF17">
    <property type="entry name" value="ADENOSYLMETHIONINE-8-AMINO-7-OXONONANOATE AMINOTRANSFERASE"/>
    <property type="match status" value="1"/>
</dbReference>
<feature type="modified residue" description="N6-(pyridoxal phosphate)lysine" evidence="11">
    <location>
        <position position="281"/>
    </location>
</feature>
<keyword evidence="7 11" id="KW-0949">S-adenosyl-L-methionine</keyword>
<dbReference type="eggNOG" id="COG0161">
    <property type="taxonomic scope" value="Bacteria"/>
</dbReference>
<feature type="binding site" evidence="11">
    <location>
        <position position="146"/>
    </location>
    <ligand>
        <name>substrate</name>
    </ligand>
</feature>
<keyword evidence="5 11" id="KW-0032">Aminotransferase</keyword>
<feature type="binding site" evidence="11">
    <location>
        <begin position="113"/>
        <end position="114"/>
    </location>
    <ligand>
        <name>pyridoxal 5'-phosphate</name>
        <dbReference type="ChEBI" id="CHEBI:597326"/>
    </ligand>
</feature>
<dbReference type="SMR" id="A0PYU8"/>
<dbReference type="CDD" id="cd00610">
    <property type="entry name" value="OAT_like"/>
    <property type="match status" value="1"/>
</dbReference>